<dbReference type="GO" id="GO:1990904">
    <property type="term" value="C:ribonucleoprotein complex"/>
    <property type="evidence" value="ECO:0007669"/>
    <property type="project" value="UniProtKB-KW"/>
</dbReference>
<dbReference type="Proteomes" id="UP000198324">
    <property type="component" value="Unassembled WGS sequence"/>
</dbReference>
<dbReference type="RefSeq" id="WP_089271654.1">
    <property type="nucleotide sequence ID" value="NZ_FZOC01000001.1"/>
</dbReference>
<evidence type="ECO:0000256" key="3">
    <source>
        <dbReference type="ARBA" id="ARBA00022884"/>
    </source>
</evidence>
<dbReference type="InterPro" id="IPR001014">
    <property type="entry name" value="Ribosomal_uL23_CS"/>
</dbReference>
<evidence type="ECO:0000256" key="2">
    <source>
        <dbReference type="ARBA" id="ARBA00022730"/>
    </source>
</evidence>
<evidence type="ECO:0000313" key="9">
    <source>
        <dbReference type="Proteomes" id="UP000198324"/>
    </source>
</evidence>
<evidence type="ECO:0000256" key="1">
    <source>
        <dbReference type="ARBA" id="ARBA00006700"/>
    </source>
</evidence>
<dbReference type="Pfam" id="PF00276">
    <property type="entry name" value="Ribosomal_L23"/>
    <property type="match status" value="1"/>
</dbReference>
<dbReference type="InterPro" id="IPR012678">
    <property type="entry name" value="Ribosomal_uL23/eL15/eS24_sf"/>
</dbReference>
<dbReference type="GO" id="GO:0003735">
    <property type="term" value="F:structural constituent of ribosome"/>
    <property type="evidence" value="ECO:0007669"/>
    <property type="project" value="InterPro"/>
</dbReference>
<evidence type="ECO:0000256" key="4">
    <source>
        <dbReference type="ARBA" id="ARBA00022980"/>
    </source>
</evidence>
<evidence type="ECO:0000256" key="6">
    <source>
        <dbReference type="HAMAP-Rule" id="MF_01369"/>
    </source>
</evidence>
<proteinExistence type="inferred from homology"/>
<dbReference type="GO" id="GO:0006412">
    <property type="term" value="P:translation"/>
    <property type="evidence" value="ECO:0007669"/>
    <property type="project" value="UniProtKB-UniRule"/>
</dbReference>
<dbReference type="NCBIfam" id="NF004363">
    <property type="entry name" value="PRK05738.2-4"/>
    <property type="match status" value="1"/>
</dbReference>
<sequence>MDYTKIIIRPVITEKANLAKEYLNQVSFVVAPGANKIEVKRAVEAAFGVHVEAVNIVRRRPSRRLRHGRTIGKVAGFKKAYVTLAEGDKIEFFEGV</sequence>
<dbReference type="GO" id="GO:0019843">
    <property type="term" value="F:rRNA binding"/>
    <property type="evidence" value="ECO:0007669"/>
    <property type="project" value="UniProtKB-UniRule"/>
</dbReference>
<dbReference type="InterPro" id="IPR013025">
    <property type="entry name" value="Ribosomal_uL23-like"/>
</dbReference>
<dbReference type="PROSITE" id="PS00050">
    <property type="entry name" value="RIBOSOMAL_L23"/>
    <property type="match status" value="1"/>
</dbReference>
<gene>
    <name evidence="6" type="primary">rplW</name>
    <name evidence="8" type="ORF">SAMN04488503_0655</name>
</gene>
<keyword evidence="5 6" id="KW-0687">Ribonucleoprotein</keyword>
<reference evidence="8 9" key="1">
    <citation type="submission" date="2017-06" db="EMBL/GenBank/DDBJ databases">
        <authorList>
            <person name="Kim H.J."/>
            <person name="Triplett B.A."/>
        </authorList>
    </citation>
    <scope>NUCLEOTIDE SEQUENCE [LARGE SCALE GENOMIC DNA]</scope>
    <source>
        <strain evidence="8 9">DSM 13116</strain>
    </source>
</reference>
<name>A0A238Y3K0_9BACT</name>
<organism evidence="8 9">
    <name type="scientific">Humidesulfovibrio mexicanus</name>
    <dbReference type="NCBI Taxonomy" id="147047"/>
    <lineage>
        <taxon>Bacteria</taxon>
        <taxon>Pseudomonadati</taxon>
        <taxon>Thermodesulfobacteriota</taxon>
        <taxon>Desulfovibrionia</taxon>
        <taxon>Desulfovibrionales</taxon>
        <taxon>Desulfovibrionaceae</taxon>
        <taxon>Humidesulfovibrio</taxon>
    </lineage>
</organism>
<keyword evidence="2 6" id="KW-0699">rRNA-binding</keyword>
<dbReference type="OrthoDB" id="9793353at2"/>
<dbReference type="GO" id="GO:0005840">
    <property type="term" value="C:ribosome"/>
    <property type="evidence" value="ECO:0007669"/>
    <property type="project" value="UniProtKB-KW"/>
</dbReference>
<dbReference type="Gene3D" id="3.30.70.330">
    <property type="match status" value="1"/>
</dbReference>
<dbReference type="EMBL" id="FZOC01000001">
    <property type="protein sequence ID" value="SNR65707.1"/>
    <property type="molecule type" value="Genomic_DNA"/>
</dbReference>
<keyword evidence="3 6" id="KW-0694">RNA-binding</keyword>
<accession>A0A238Y3K0</accession>
<dbReference type="HAMAP" id="MF_01369_B">
    <property type="entry name" value="Ribosomal_uL23_B"/>
    <property type="match status" value="1"/>
</dbReference>
<keyword evidence="9" id="KW-1185">Reference proteome</keyword>
<dbReference type="InterPro" id="IPR012677">
    <property type="entry name" value="Nucleotide-bd_a/b_plait_sf"/>
</dbReference>
<comment type="function">
    <text evidence="6">One of the early assembly proteins it binds 23S rRNA. One of the proteins that surrounds the polypeptide exit tunnel on the outside of the ribosome. Forms the main docking site for trigger factor binding to the ribosome.</text>
</comment>
<evidence type="ECO:0000313" key="8">
    <source>
        <dbReference type="EMBL" id="SNR65707.1"/>
    </source>
</evidence>
<evidence type="ECO:0000256" key="7">
    <source>
        <dbReference type="RuleBase" id="RU003934"/>
    </source>
</evidence>
<protein>
    <recommendedName>
        <fullName evidence="6">Large ribosomal subunit protein uL23</fullName>
    </recommendedName>
</protein>
<dbReference type="AlphaFoldDB" id="A0A238Y3K0"/>
<dbReference type="PANTHER" id="PTHR11620">
    <property type="entry name" value="60S RIBOSOMAL PROTEIN L23A"/>
    <property type="match status" value="1"/>
</dbReference>
<evidence type="ECO:0000256" key="5">
    <source>
        <dbReference type="ARBA" id="ARBA00023274"/>
    </source>
</evidence>
<comment type="similarity">
    <text evidence="1 6 7">Belongs to the universal ribosomal protein uL23 family.</text>
</comment>
<dbReference type="SUPFAM" id="SSF54189">
    <property type="entry name" value="Ribosomal proteins S24e, L23 and L15e"/>
    <property type="match status" value="1"/>
</dbReference>
<comment type="subunit">
    <text evidence="6">Part of the 50S ribosomal subunit. Contacts protein L29, and trigger factor when it is bound to the ribosome.</text>
</comment>
<keyword evidence="4 6" id="KW-0689">Ribosomal protein</keyword>